<dbReference type="PROSITE" id="PS51318">
    <property type="entry name" value="TAT"/>
    <property type="match status" value="1"/>
</dbReference>
<comment type="caution">
    <text evidence="2">The sequence shown here is derived from an EMBL/GenBank/DDBJ whole genome shotgun (WGS) entry which is preliminary data.</text>
</comment>
<reference evidence="2 3" key="1">
    <citation type="submission" date="2018-03" db="EMBL/GenBank/DDBJ databases">
        <title>Adhaeribacter sp. HMF7605 Genome sequencing and assembly.</title>
        <authorList>
            <person name="Kang H."/>
            <person name="Kang J."/>
            <person name="Cha I."/>
            <person name="Kim H."/>
            <person name="Joh K."/>
        </authorList>
    </citation>
    <scope>NUCLEOTIDE SEQUENCE [LARGE SCALE GENOMIC DNA]</scope>
    <source>
        <strain evidence="2 3">HMF7605</strain>
    </source>
</reference>
<protein>
    <submittedName>
        <fullName evidence="2">Uncharacterized protein</fullName>
    </submittedName>
</protein>
<dbReference type="RefSeq" id="WP_106926580.1">
    <property type="nucleotide sequence ID" value="NZ_PYFT01000001.1"/>
</dbReference>
<accession>A0A2T2YB77</accession>
<dbReference type="EMBL" id="PYFT01000001">
    <property type="protein sequence ID" value="PSR52698.1"/>
    <property type="molecule type" value="Genomic_DNA"/>
</dbReference>
<feature type="chain" id="PRO_5015542266" evidence="1">
    <location>
        <begin position="29"/>
        <end position="72"/>
    </location>
</feature>
<dbReference type="AlphaFoldDB" id="A0A2T2YB77"/>
<dbReference type="Proteomes" id="UP000240357">
    <property type="component" value="Unassembled WGS sequence"/>
</dbReference>
<evidence type="ECO:0000313" key="3">
    <source>
        <dbReference type="Proteomes" id="UP000240357"/>
    </source>
</evidence>
<organism evidence="2 3">
    <name type="scientific">Adhaeribacter arboris</name>
    <dbReference type="NCBI Taxonomy" id="2072846"/>
    <lineage>
        <taxon>Bacteria</taxon>
        <taxon>Pseudomonadati</taxon>
        <taxon>Bacteroidota</taxon>
        <taxon>Cytophagia</taxon>
        <taxon>Cytophagales</taxon>
        <taxon>Hymenobacteraceae</taxon>
        <taxon>Adhaeribacter</taxon>
    </lineage>
</organism>
<feature type="signal peptide" evidence="1">
    <location>
        <begin position="1"/>
        <end position="28"/>
    </location>
</feature>
<keyword evidence="3" id="KW-1185">Reference proteome</keyword>
<keyword evidence="1" id="KW-0732">Signal</keyword>
<evidence type="ECO:0000313" key="2">
    <source>
        <dbReference type="EMBL" id="PSR52698.1"/>
    </source>
</evidence>
<dbReference type="InterPro" id="IPR006311">
    <property type="entry name" value="TAT_signal"/>
</dbReference>
<name>A0A2T2YB77_9BACT</name>
<evidence type="ECO:0000256" key="1">
    <source>
        <dbReference type="SAM" id="SignalP"/>
    </source>
</evidence>
<sequence length="72" mass="8257">MNAIKRRQFLSQISLAAVGAAITGKVSAAQNAPAWPTYNLKNRPTMRIRTELKLVYNRYKTEVEMWRSLGKF</sequence>
<gene>
    <name evidence="2" type="ORF">AHMF7605_03740</name>
</gene>
<proteinExistence type="predicted"/>